<reference evidence="3" key="1">
    <citation type="submission" date="2024-07" db="EMBL/GenBank/DDBJ databases">
        <title>Two chromosome-level genome assemblies of Korean endemic species Abeliophyllum distichum and Forsythia ovata (Oleaceae).</title>
        <authorList>
            <person name="Jang H."/>
        </authorList>
    </citation>
    <scope>NUCLEOTIDE SEQUENCE [LARGE SCALE GENOMIC DNA]</scope>
</reference>
<evidence type="ECO:0000259" key="1">
    <source>
        <dbReference type="PROSITE" id="PS50948"/>
    </source>
</evidence>
<gene>
    <name evidence="2" type="ORF">Fot_57856</name>
</gene>
<dbReference type="InterPro" id="IPR003609">
    <property type="entry name" value="Pan_app"/>
</dbReference>
<accession>A0ABD1NVA1</accession>
<dbReference type="SMART" id="SM00473">
    <property type="entry name" value="PAN_AP"/>
    <property type="match status" value="1"/>
</dbReference>
<dbReference type="Proteomes" id="UP001604277">
    <property type="component" value="Unassembled WGS sequence"/>
</dbReference>
<name>A0ABD1NVA1_9LAMI</name>
<protein>
    <submittedName>
        <fullName evidence="2">G-type lectin S-receptor-like serine/threonine-protein kinase</fullName>
    </submittedName>
</protein>
<evidence type="ECO:0000313" key="3">
    <source>
        <dbReference type="Proteomes" id="UP001604277"/>
    </source>
</evidence>
<dbReference type="Pfam" id="PF08276">
    <property type="entry name" value="PAN_2"/>
    <property type="match status" value="1"/>
</dbReference>
<sequence>MVTVNKDICDRYISCGPCGICYADDPGSRCLEGFVANSPNDWCGMDCGDGCKLNYALNCSNGDGFVKYKGKKLPDNFTVWRNLSPRDCEDNCLKECSCMAYTNINIYRNGSQCVVWSADLLDIRYSIQSGEELYIRMARGQLGVKNVIPSNSQERARWHHQEQRLHLLSHQRIVENAFGFFALLGHLQPLIIVGQKCVATKELLKTHLDVLRF</sequence>
<organism evidence="2 3">
    <name type="scientific">Forsythia ovata</name>
    <dbReference type="NCBI Taxonomy" id="205694"/>
    <lineage>
        <taxon>Eukaryota</taxon>
        <taxon>Viridiplantae</taxon>
        <taxon>Streptophyta</taxon>
        <taxon>Embryophyta</taxon>
        <taxon>Tracheophyta</taxon>
        <taxon>Spermatophyta</taxon>
        <taxon>Magnoliopsida</taxon>
        <taxon>eudicotyledons</taxon>
        <taxon>Gunneridae</taxon>
        <taxon>Pentapetalae</taxon>
        <taxon>asterids</taxon>
        <taxon>lamiids</taxon>
        <taxon>Lamiales</taxon>
        <taxon>Oleaceae</taxon>
        <taxon>Forsythieae</taxon>
        <taxon>Forsythia</taxon>
    </lineage>
</organism>
<dbReference type="PANTHER" id="PTHR32444:SF183">
    <property type="entry name" value="APPLE DOMAIN-CONTAINING PROTEIN"/>
    <property type="match status" value="1"/>
</dbReference>
<feature type="domain" description="Apple" evidence="1">
    <location>
        <begin position="59"/>
        <end position="138"/>
    </location>
</feature>
<comment type="caution">
    <text evidence="2">The sequence shown here is derived from an EMBL/GenBank/DDBJ whole genome shotgun (WGS) entry which is preliminary data.</text>
</comment>
<dbReference type="Gene3D" id="3.50.4.10">
    <property type="entry name" value="Hepatocyte Growth Factor"/>
    <property type="match status" value="1"/>
</dbReference>
<dbReference type="EMBL" id="JBFOLJ010000141">
    <property type="protein sequence ID" value="KAL2455063.1"/>
    <property type="molecule type" value="Genomic_DNA"/>
</dbReference>
<dbReference type="PANTHER" id="PTHR32444">
    <property type="entry name" value="BULB-TYPE LECTIN DOMAIN-CONTAINING PROTEIN"/>
    <property type="match status" value="1"/>
</dbReference>
<dbReference type="CDD" id="cd01098">
    <property type="entry name" value="PAN_AP_plant"/>
    <property type="match status" value="1"/>
</dbReference>
<keyword evidence="3" id="KW-1185">Reference proteome</keyword>
<proteinExistence type="predicted"/>
<dbReference type="AlphaFoldDB" id="A0ABD1NVA1"/>
<evidence type="ECO:0000313" key="2">
    <source>
        <dbReference type="EMBL" id="KAL2455063.1"/>
    </source>
</evidence>
<dbReference type="PROSITE" id="PS50948">
    <property type="entry name" value="PAN"/>
    <property type="match status" value="1"/>
</dbReference>